<evidence type="ECO:0000256" key="5">
    <source>
        <dbReference type="RuleBase" id="RU003512"/>
    </source>
</evidence>
<dbReference type="GO" id="GO:0030313">
    <property type="term" value="C:cell envelope"/>
    <property type="evidence" value="ECO:0007669"/>
    <property type="project" value="UniProtKB-SubCell"/>
</dbReference>
<dbReference type="STRING" id="889306.KP78_31100"/>
<comment type="caution">
    <text evidence="7">The sequence shown here is derived from an EMBL/GenBank/DDBJ whole genome shotgun (WGS) entry which is preliminary data.</text>
</comment>
<keyword evidence="8" id="KW-1185">Reference proteome</keyword>
<feature type="signal peptide" evidence="6">
    <location>
        <begin position="1"/>
        <end position="25"/>
    </location>
</feature>
<dbReference type="PATRIC" id="fig|889306.3.peg.3122"/>
<dbReference type="EMBL" id="JXRP01000019">
    <property type="protein sequence ID" value="KIL44146.1"/>
    <property type="molecule type" value="Genomic_DNA"/>
</dbReference>
<comment type="similarity">
    <text evidence="5">Belongs to the bacterial solute-binding protein 9 family.</text>
</comment>
<dbReference type="PANTHER" id="PTHR42953:SF1">
    <property type="entry name" value="METAL-BINDING PROTEIN HI_0362-RELATED"/>
    <property type="match status" value="1"/>
</dbReference>
<keyword evidence="3" id="KW-0479">Metal-binding</keyword>
<sequence length="314" mass="34571">MYSKALKRFVSIMVMSFVLVGCNVAEKEGGEDQPIQVVATTSQIGDSISQIGGEFLEVTTLMGPGVDPHIYQPTQRDIQALQNADIVFYNGLHLEGRMDEVFEQIGKDRPVLALADAVSAQDLLNDPDEPAVTDPHIWFDIDIWMTALDHATKELEELLPNNKAELNVQKEAYFSQLEELKTESLKTMATIPDEQRVLVTAHDAFGYFGRMYNTEVLGLQGLSTEDEIGVSDIQEIVNLLVEREIPSVFVESSISERSIRAVIEGATQAGHSVTLGGELYSDAMGAKGTETGTYIGMYKHNIETISQALLKEGE</sequence>
<evidence type="ECO:0000313" key="8">
    <source>
        <dbReference type="Proteomes" id="UP000031938"/>
    </source>
</evidence>
<dbReference type="PROSITE" id="PS51257">
    <property type="entry name" value="PROKAR_LIPOPROTEIN"/>
    <property type="match status" value="1"/>
</dbReference>
<dbReference type="PANTHER" id="PTHR42953">
    <property type="entry name" value="HIGH-AFFINITY ZINC UPTAKE SYSTEM PROTEIN ZNUA-RELATED"/>
    <property type="match status" value="1"/>
</dbReference>
<evidence type="ECO:0000256" key="2">
    <source>
        <dbReference type="ARBA" id="ARBA00022448"/>
    </source>
</evidence>
<dbReference type="PRINTS" id="PR00690">
    <property type="entry name" value="ADHESNFAMILY"/>
</dbReference>
<reference evidence="7 8" key="1">
    <citation type="submission" date="2015-01" db="EMBL/GenBank/DDBJ databases">
        <title>Genome sequencing of Jeotgalibacillus soli.</title>
        <authorList>
            <person name="Goh K.M."/>
            <person name="Chan K.-G."/>
            <person name="Yaakop A.S."/>
            <person name="Ee R."/>
            <person name="Gan H.M."/>
            <person name="Chan C.S."/>
        </authorList>
    </citation>
    <scope>NUCLEOTIDE SEQUENCE [LARGE SCALE GENOMIC DNA]</scope>
    <source>
        <strain evidence="7 8">P9</strain>
    </source>
</reference>
<dbReference type="AlphaFoldDB" id="A0A0C2VI14"/>
<keyword evidence="4 6" id="KW-0732">Signal</keyword>
<dbReference type="OrthoDB" id="9793396at2"/>
<dbReference type="PRINTS" id="PR00691">
    <property type="entry name" value="ADHESINB"/>
</dbReference>
<evidence type="ECO:0000256" key="4">
    <source>
        <dbReference type="ARBA" id="ARBA00022729"/>
    </source>
</evidence>
<name>A0A0C2VI14_9BACL</name>
<dbReference type="Pfam" id="PF01297">
    <property type="entry name" value="ZnuA"/>
    <property type="match status" value="1"/>
</dbReference>
<comment type="subcellular location">
    <subcellularLocation>
        <location evidence="1">Cell envelope</location>
    </subcellularLocation>
</comment>
<evidence type="ECO:0000256" key="1">
    <source>
        <dbReference type="ARBA" id="ARBA00004196"/>
    </source>
</evidence>
<accession>A0A0C2VI14</accession>
<dbReference type="InterPro" id="IPR006129">
    <property type="entry name" value="AdhesinB"/>
</dbReference>
<dbReference type="Proteomes" id="UP000031938">
    <property type="component" value="Unassembled WGS sequence"/>
</dbReference>
<dbReference type="RefSeq" id="WP_041090058.1">
    <property type="nucleotide sequence ID" value="NZ_JXRP01000019.1"/>
</dbReference>
<gene>
    <name evidence="7" type="ORF">KP78_31100</name>
</gene>
<feature type="chain" id="PRO_5039244229" evidence="6">
    <location>
        <begin position="26"/>
        <end position="314"/>
    </location>
</feature>
<dbReference type="Gene3D" id="3.40.50.1980">
    <property type="entry name" value="Nitrogenase molybdenum iron protein domain"/>
    <property type="match status" value="2"/>
</dbReference>
<dbReference type="GO" id="GO:0007155">
    <property type="term" value="P:cell adhesion"/>
    <property type="evidence" value="ECO:0007669"/>
    <property type="project" value="InterPro"/>
</dbReference>
<dbReference type="GO" id="GO:0046872">
    <property type="term" value="F:metal ion binding"/>
    <property type="evidence" value="ECO:0007669"/>
    <property type="project" value="UniProtKB-KW"/>
</dbReference>
<evidence type="ECO:0000256" key="6">
    <source>
        <dbReference type="SAM" id="SignalP"/>
    </source>
</evidence>
<dbReference type="GO" id="GO:0030001">
    <property type="term" value="P:metal ion transport"/>
    <property type="evidence" value="ECO:0007669"/>
    <property type="project" value="InterPro"/>
</dbReference>
<dbReference type="InterPro" id="IPR050492">
    <property type="entry name" value="Bact_metal-bind_prot9"/>
</dbReference>
<proteinExistence type="inferred from homology"/>
<organism evidence="7 8">
    <name type="scientific">Jeotgalibacillus soli</name>
    <dbReference type="NCBI Taxonomy" id="889306"/>
    <lineage>
        <taxon>Bacteria</taxon>
        <taxon>Bacillati</taxon>
        <taxon>Bacillota</taxon>
        <taxon>Bacilli</taxon>
        <taxon>Bacillales</taxon>
        <taxon>Caryophanaceae</taxon>
        <taxon>Jeotgalibacillus</taxon>
    </lineage>
</organism>
<evidence type="ECO:0000256" key="3">
    <source>
        <dbReference type="ARBA" id="ARBA00022723"/>
    </source>
</evidence>
<dbReference type="InterPro" id="IPR006128">
    <property type="entry name" value="Lipoprotein_PsaA-like"/>
</dbReference>
<dbReference type="InterPro" id="IPR006127">
    <property type="entry name" value="ZnuA-like"/>
</dbReference>
<protein>
    <submittedName>
        <fullName evidence="7">Manganese transporter</fullName>
    </submittedName>
</protein>
<keyword evidence="2 5" id="KW-0813">Transport</keyword>
<evidence type="ECO:0000313" key="7">
    <source>
        <dbReference type="EMBL" id="KIL44146.1"/>
    </source>
</evidence>
<dbReference type="SUPFAM" id="SSF53807">
    <property type="entry name" value="Helical backbone' metal receptor"/>
    <property type="match status" value="1"/>
</dbReference>